<dbReference type="InterPro" id="IPR041223">
    <property type="entry name" value="ApeA_NTD"/>
</dbReference>
<proteinExistence type="predicted"/>
<dbReference type="KEGG" id="pfaa:MM59RIKEN_01350"/>
<dbReference type="AlphaFoldDB" id="A0A810QAU8"/>
<evidence type="ECO:0008006" key="5">
    <source>
        <dbReference type="Google" id="ProtNLM"/>
    </source>
</evidence>
<name>A0A810QAU8_9FIRM</name>
<dbReference type="Pfam" id="PF18862">
    <property type="entry name" value="ApeA_NTD1"/>
    <property type="match status" value="1"/>
</dbReference>
<gene>
    <name evidence="3" type="ORF">MM59RIKEN_01350</name>
</gene>
<feature type="domain" description="ApeA N-terminal" evidence="2">
    <location>
        <begin position="25"/>
        <end position="274"/>
    </location>
</feature>
<evidence type="ECO:0000259" key="1">
    <source>
        <dbReference type="Pfam" id="PF18739"/>
    </source>
</evidence>
<reference evidence="3" key="1">
    <citation type="submission" date="2020-09" db="EMBL/GenBank/DDBJ databases">
        <title>New species isolated from human feces.</title>
        <authorList>
            <person name="Kitahara M."/>
            <person name="Shigeno Y."/>
            <person name="Shime M."/>
            <person name="Matsumoto Y."/>
            <person name="Nakamura S."/>
            <person name="Motooka D."/>
            <person name="Fukuoka S."/>
            <person name="Nishikawa H."/>
            <person name="Benno Y."/>
        </authorList>
    </citation>
    <scope>NUCLEOTIDE SEQUENCE</scope>
    <source>
        <strain evidence="3">MM59</strain>
    </source>
</reference>
<accession>A0A810QAU8</accession>
<protein>
    <recommendedName>
        <fullName evidence="5">ApeA N-terminal domain-containing protein</fullName>
    </recommendedName>
</protein>
<feature type="domain" description="Apea-like HEPN" evidence="1">
    <location>
        <begin position="303"/>
        <end position="413"/>
    </location>
</feature>
<dbReference type="InterPro" id="IPR041229">
    <property type="entry name" value="HEPN_Apea"/>
</dbReference>
<organism evidence="3 4">
    <name type="scientific">Pusillibacter faecalis</name>
    <dbReference type="NCBI Taxonomy" id="2714358"/>
    <lineage>
        <taxon>Bacteria</taxon>
        <taxon>Bacillati</taxon>
        <taxon>Bacillota</taxon>
        <taxon>Clostridia</taxon>
        <taxon>Eubacteriales</taxon>
        <taxon>Oscillospiraceae</taxon>
        <taxon>Pusillibacter</taxon>
    </lineage>
</organism>
<evidence type="ECO:0000313" key="4">
    <source>
        <dbReference type="Proteomes" id="UP000679848"/>
    </source>
</evidence>
<dbReference type="RefSeq" id="WP_213542434.1">
    <property type="nucleotide sequence ID" value="NZ_AP023420.1"/>
</dbReference>
<evidence type="ECO:0000313" key="3">
    <source>
        <dbReference type="EMBL" id="BCK82816.1"/>
    </source>
</evidence>
<evidence type="ECO:0000259" key="2">
    <source>
        <dbReference type="Pfam" id="PF18862"/>
    </source>
</evidence>
<sequence>MKKLKDLLNQIGDFHFQSGKGGKDKVDFIGTLVNKDNHVIVQARIEKKNLDCMEQKTPFQIWGEISGTNVTLLDNYIIITSYYAHSDYIEIAADPSEIVIGRSYDGNLFVTNISASIATMNNMFSDRVFNENVCFTKENPTVLSFAYPEDIEAMDTDGTLRLYRGFSHNWSRHGIEYRYLPYIDYVFSKPTSIRDAIAKIACARNLLSFFADYYLPLENLLFSDEQTVDAKNFPGYCDCQLYLNHKEDIEVPEEPFLIMANKFSENFSEVWTNWLKFYADSIYIPTLFYEIICNRSTRINRFLNLTQAIELYSVHYRDEHTKYIAQADGCRRKPIPLKYRIEDVLAQINGTLEISKERRRRLARAISNDRNFFTHYNEQRYTEPSFEEISAANRVLRYVLLSIVYKVVGIRDDYIKECKNRLNYSTFERDVSVILKERQDINYTSWTE</sequence>
<dbReference type="Proteomes" id="UP000679848">
    <property type="component" value="Chromosome"/>
</dbReference>
<dbReference type="Pfam" id="PF18739">
    <property type="entry name" value="HEPN_Apea"/>
    <property type="match status" value="1"/>
</dbReference>
<dbReference type="EMBL" id="AP023420">
    <property type="protein sequence ID" value="BCK82816.1"/>
    <property type="molecule type" value="Genomic_DNA"/>
</dbReference>
<keyword evidence="4" id="KW-1185">Reference proteome</keyword>